<dbReference type="InterPro" id="IPR052895">
    <property type="entry name" value="HetReg/Transcr_Mod"/>
</dbReference>
<evidence type="ECO:0000313" key="3">
    <source>
        <dbReference type="EMBL" id="KAK8132795.1"/>
    </source>
</evidence>
<dbReference type="PANTHER" id="PTHR24148">
    <property type="entry name" value="ANKYRIN REPEAT DOMAIN-CONTAINING PROTEIN 39 HOMOLOG-RELATED"/>
    <property type="match status" value="1"/>
</dbReference>
<feature type="domain" description="Heterokaryon incompatibility" evidence="2">
    <location>
        <begin position="59"/>
        <end position="233"/>
    </location>
</feature>
<dbReference type="InterPro" id="IPR010730">
    <property type="entry name" value="HET"/>
</dbReference>
<evidence type="ECO:0000313" key="4">
    <source>
        <dbReference type="Proteomes" id="UP001392437"/>
    </source>
</evidence>
<feature type="region of interest" description="Disordered" evidence="1">
    <location>
        <begin position="174"/>
        <end position="197"/>
    </location>
</feature>
<dbReference type="PANTHER" id="PTHR24148:SF82">
    <property type="entry name" value="HETEROKARYON INCOMPATIBILITY DOMAIN-CONTAINING PROTEIN"/>
    <property type="match status" value="1"/>
</dbReference>
<reference evidence="3 4" key="1">
    <citation type="submission" date="2023-01" db="EMBL/GenBank/DDBJ databases">
        <title>Analysis of 21 Apiospora genomes using comparative genomics revels a genus with tremendous synthesis potential of carbohydrate active enzymes and secondary metabolites.</title>
        <authorList>
            <person name="Sorensen T."/>
        </authorList>
    </citation>
    <scope>NUCLEOTIDE SEQUENCE [LARGE SCALE GENOMIC DNA]</scope>
    <source>
        <strain evidence="3 4">CBS 117206</strain>
    </source>
</reference>
<comment type="caution">
    <text evidence="3">The sequence shown here is derived from an EMBL/GenBank/DDBJ whole genome shotgun (WGS) entry which is preliminary data.</text>
</comment>
<organism evidence="3 4">
    <name type="scientific">Apiospora kogelbergensis</name>
    <dbReference type="NCBI Taxonomy" id="1337665"/>
    <lineage>
        <taxon>Eukaryota</taxon>
        <taxon>Fungi</taxon>
        <taxon>Dikarya</taxon>
        <taxon>Ascomycota</taxon>
        <taxon>Pezizomycotina</taxon>
        <taxon>Sordariomycetes</taxon>
        <taxon>Xylariomycetidae</taxon>
        <taxon>Amphisphaeriales</taxon>
        <taxon>Apiosporaceae</taxon>
        <taxon>Apiospora</taxon>
    </lineage>
</organism>
<keyword evidence="4" id="KW-1185">Reference proteome</keyword>
<evidence type="ECO:0000256" key="1">
    <source>
        <dbReference type="SAM" id="MobiDB-lite"/>
    </source>
</evidence>
<feature type="compositionally biased region" description="Acidic residues" evidence="1">
    <location>
        <begin position="180"/>
        <end position="197"/>
    </location>
</feature>
<dbReference type="AlphaFoldDB" id="A0AAW0RD17"/>
<dbReference type="Proteomes" id="UP001392437">
    <property type="component" value="Unassembled WGS sequence"/>
</dbReference>
<gene>
    <name evidence="3" type="ORF">PG999_000968</name>
</gene>
<sequence length="557" mass="61397">METSLDPVDHCDAIYTDLLEPDAIRLLELYPGPMRAIPLMGSLIVTTLSACEADLINRYTALSYVWGSVPTAPSEDAGAEAHTVTLAGGSAKLTITANLNAALKDIRHTSEVMTVWVDAVCINQADAAERSRQVELMRGIYGHASSTIIYLGPLNQGVSLIFDAAVRRKDERMGLWDNHNDEEEEKGTGDDEDDEADEDVITQEDEAANIFRRAVEDGLCSYPWLGRGWVFQELVLSKDPRIQCGERRLGWDEVMDVVEPFLSETGPTRLLHALNEARRRGLRGNEDLCSLVIARRGSHVTDPRDLFFSLMGLASDCRTYRAFLAPDYAKTARKVYIAAARYMLERLGLFSFLACSATTWSSSTAANEERSILGLPSWVPDWEVQTTPPATASQETTKETLAGPSITSSAELLSEEAILLVEELEVFGVVERVTDILPCDTSHYPDFCGDEISPEESDGVRWANFIEPVKNTVKTIADPLEVPEWPESDNARLHYVKATPLRLARVQDLPTRLVLVASRGSLDAEISPPNYYTVLAPATVALGDSLIAFKSSSRDPE</sequence>
<protein>
    <submittedName>
        <fullName evidence="3">HET-domain-containing protein</fullName>
    </submittedName>
</protein>
<accession>A0AAW0RD17</accession>
<dbReference type="EMBL" id="JAQQWP010000001">
    <property type="protein sequence ID" value="KAK8132795.1"/>
    <property type="molecule type" value="Genomic_DNA"/>
</dbReference>
<name>A0AAW0RD17_9PEZI</name>
<proteinExistence type="predicted"/>
<evidence type="ECO:0000259" key="2">
    <source>
        <dbReference type="Pfam" id="PF06985"/>
    </source>
</evidence>
<dbReference type="Pfam" id="PF06985">
    <property type="entry name" value="HET"/>
    <property type="match status" value="1"/>
</dbReference>